<dbReference type="EMBL" id="JADLJS010000019">
    <property type="protein sequence ID" value="MBF8646870.1"/>
    <property type="molecule type" value="Genomic_DNA"/>
</dbReference>
<accession>A0ABS0G2Q9</accession>
<reference evidence="2 3" key="1">
    <citation type="submission" date="2020-10" db="EMBL/GenBank/DDBJ databases">
        <title>Genome sequences of Pseudomonas isolates.</title>
        <authorList>
            <person name="Wessels L."/>
            <person name="Reich F."/>
            <person name="Hammerl J."/>
        </authorList>
    </citation>
    <scope>NUCLEOTIDE SEQUENCE [LARGE SCALE GENOMIC DNA]</scope>
    <source>
        <strain evidence="2 3">20-MO00628-0</strain>
    </source>
</reference>
<comment type="caution">
    <text evidence="2">The sequence shown here is derived from an EMBL/GenBank/DDBJ whole genome shotgun (WGS) entry which is preliminary data.</text>
</comment>
<organism evidence="2 3">
    <name type="scientific">Pseudomonas pudica</name>
    <dbReference type="NCBI Taxonomy" id="272772"/>
    <lineage>
        <taxon>Bacteria</taxon>
        <taxon>Pseudomonadati</taxon>
        <taxon>Pseudomonadota</taxon>
        <taxon>Gammaproteobacteria</taxon>
        <taxon>Pseudomonadales</taxon>
        <taxon>Pseudomonadaceae</taxon>
        <taxon>Pseudomonas</taxon>
    </lineage>
</organism>
<proteinExistence type="predicted"/>
<sequence>MARKQETPASTAEVKYAASSAEGNGLQPDVGSLSISTETPALLTADEGGAPAIDPGLAQVESQEPVTGQEGSGPEVGESAIIPAPEPSAPVPGTDNSEAADQAVPAASDDGNDSGQSVGKVDPATNPNPVTVQVYPLRSYMDEGELRRRGGQAYSVPRRHAEELVQRKLASFEPLKE</sequence>
<dbReference type="Proteomes" id="UP000639294">
    <property type="component" value="Unassembled WGS sequence"/>
</dbReference>
<name>A0ABS0G2Q9_9PSED</name>
<protein>
    <submittedName>
        <fullName evidence="2">Uncharacterized protein</fullName>
    </submittedName>
</protein>
<keyword evidence="3" id="KW-1185">Reference proteome</keyword>
<evidence type="ECO:0000313" key="2">
    <source>
        <dbReference type="EMBL" id="MBF8646870.1"/>
    </source>
</evidence>
<gene>
    <name evidence="2" type="ORF">IRZ77_15020</name>
</gene>
<evidence type="ECO:0000256" key="1">
    <source>
        <dbReference type="SAM" id="MobiDB-lite"/>
    </source>
</evidence>
<feature type="region of interest" description="Disordered" evidence="1">
    <location>
        <begin position="1"/>
        <end position="132"/>
    </location>
</feature>
<evidence type="ECO:0000313" key="3">
    <source>
        <dbReference type="Proteomes" id="UP000639294"/>
    </source>
</evidence>
<dbReference type="RefSeq" id="WP_196173819.1">
    <property type="nucleotide sequence ID" value="NZ_JADLJR010000015.1"/>
</dbReference>